<dbReference type="InterPro" id="IPR050101">
    <property type="entry name" value="CinA"/>
</dbReference>
<dbReference type="Pfam" id="PF18146">
    <property type="entry name" value="CinA_KH"/>
    <property type="match status" value="1"/>
</dbReference>
<evidence type="ECO:0000259" key="2">
    <source>
        <dbReference type="SMART" id="SM00852"/>
    </source>
</evidence>
<dbReference type="InterPro" id="IPR036653">
    <property type="entry name" value="CinA-like_C"/>
</dbReference>
<gene>
    <name evidence="3" type="ORF">GCM10023091_27120</name>
</gene>
<comment type="caution">
    <text evidence="3">The sequence shown here is derived from an EMBL/GenBank/DDBJ whole genome shotgun (WGS) entry which is preliminary data.</text>
</comment>
<dbReference type="NCBIfam" id="NF001813">
    <property type="entry name" value="PRK00549.1"/>
    <property type="match status" value="1"/>
</dbReference>
<evidence type="ECO:0000313" key="4">
    <source>
        <dbReference type="Proteomes" id="UP001501508"/>
    </source>
</evidence>
<organism evidence="3 4">
    <name type="scientific">Ravibacter arvi</name>
    <dbReference type="NCBI Taxonomy" id="2051041"/>
    <lineage>
        <taxon>Bacteria</taxon>
        <taxon>Pseudomonadati</taxon>
        <taxon>Bacteroidota</taxon>
        <taxon>Cytophagia</taxon>
        <taxon>Cytophagales</taxon>
        <taxon>Spirosomataceae</taxon>
        <taxon>Ravibacter</taxon>
    </lineage>
</organism>
<dbReference type="SUPFAM" id="SSF53218">
    <property type="entry name" value="Molybdenum cofactor biosynthesis proteins"/>
    <property type="match status" value="1"/>
</dbReference>
<proteinExistence type="inferred from homology"/>
<dbReference type="RefSeq" id="WP_345030028.1">
    <property type="nucleotide sequence ID" value="NZ_BAABEY010000025.1"/>
</dbReference>
<dbReference type="Gene3D" id="3.40.980.10">
    <property type="entry name" value="MoaB/Mog-like domain"/>
    <property type="match status" value="1"/>
</dbReference>
<dbReference type="InterPro" id="IPR008135">
    <property type="entry name" value="Competence-induced_CinA"/>
</dbReference>
<protein>
    <recommendedName>
        <fullName evidence="1">CinA-like protein</fullName>
    </recommendedName>
</protein>
<dbReference type="SMART" id="SM00852">
    <property type="entry name" value="MoCF_biosynth"/>
    <property type="match status" value="1"/>
</dbReference>
<dbReference type="Proteomes" id="UP001501508">
    <property type="component" value="Unassembled WGS sequence"/>
</dbReference>
<reference evidence="4" key="1">
    <citation type="journal article" date="2019" name="Int. J. Syst. Evol. Microbiol.">
        <title>The Global Catalogue of Microorganisms (GCM) 10K type strain sequencing project: providing services to taxonomists for standard genome sequencing and annotation.</title>
        <authorList>
            <consortium name="The Broad Institute Genomics Platform"/>
            <consortium name="The Broad Institute Genome Sequencing Center for Infectious Disease"/>
            <person name="Wu L."/>
            <person name="Ma J."/>
        </authorList>
    </citation>
    <scope>NUCLEOTIDE SEQUENCE [LARGE SCALE GENOMIC DNA]</scope>
    <source>
        <strain evidence="4">JCM 31920</strain>
    </source>
</reference>
<keyword evidence="4" id="KW-1185">Reference proteome</keyword>
<dbReference type="InterPro" id="IPR036425">
    <property type="entry name" value="MoaB/Mog-like_dom_sf"/>
</dbReference>
<dbReference type="SUPFAM" id="SSF142433">
    <property type="entry name" value="CinA-like"/>
    <property type="match status" value="1"/>
</dbReference>
<dbReference type="PANTHER" id="PTHR13939">
    <property type="entry name" value="NICOTINAMIDE-NUCLEOTIDE AMIDOHYDROLASE PNCC"/>
    <property type="match status" value="1"/>
</dbReference>
<name>A0ABP8M3W1_9BACT</name>
<dbReference type="NCBIfam" id="TIGR00200">
    <property type="entry name" value="cinA_nterm"/>
    <property type="match status" value="1"/>
</dbReference>
<accession>A0ABP8M3W1</accession>
<dbReference type="CDD" id="cd00885">
    <property type="entry name" value="cinA"/>
    <property type="match status" value="1"/>
</dbReference>
<sequence>MSTTVSAEIITIGDEILFGHILDTNTQWIGLELTDIGILPAKKTSVGDRYDEILEAFRRAFDRYDVVIVTGGLGPTKDDITKQVLCDFFETELEIHEEALEHVTAFFSKRGREMIESNRLQAALPKKCKYLVNHWGTAPGMWFEKDGKVLVSLPGVPYEMKELMKHSVLPALEAHFSLPVIVHHTIRTIGIGESFLAEKIADWENALPKHVKLAYLPSFSGVKLRLTGYGSDRVALTEELLKYGEGLNMLAGIYIYAQNELEIEEKVGQLLAEKGATLATAESCTGGYIAHRITGIPGSSTYFLGGVVSYANEVKEAVLDVPSEYLKTYGAVSEQVAEAMAEGVRTRLGATFAISTTGIAGPGGGTEEKPVGTIWIACAGPQGTVSRKLQLGTLRDVNIQLTAMHVLNMLRQSLELD</sequence>
<dbReference type="HAMAP" id="MF_00226_B">
    <property type="entry name" value="CinA_B"/>
    <property type="match status" value="1"/>
</dbReference>
<dbReference type="InterPro" id="IPR008136">
    <property type="entry name" value="CinA_C"/>
</dbReference>
<dbReference type="Pfam" id="PF02464">
    <property type="entry name" value="CinA"/>
    <property type="match status" value="1"/>
</dbReference>
<evidence type="ECO:0000313" key="3">
    <source>
        <dbReference type="EMBL" id="GAA4441603.1"/>
    </source>
</evidence>
<dbReference type="PIRSF" id="PIRSF006728">
    <property type="entry name" value="CinA"/>
    <property type="match status" value="1"/>
</dbReference>
<dbReference type="EMBL" id="BAABEY010000025">
    <property type="protein sequence ID" value="GAA4441603.1"/>
    <property type="molecule type" value="Genomic_DNA"/>
</dbReference>
<comment type="similarity">
    <text evidence="1">Belongs to the CinA family.</text>
</comment>
<dbReference type="Gene3D" id="3.90.950.20">
    <property type="entry name" value="CinA-like"/>
    <property type="match status" value="1"/>
</dbReference>
<evidence type="ECO:0000256" key="1">
    <source>
        <dbReference type="HAMAP-Rule" id="MF_00226"/>
    </source>
</evidence>
<dbReference type="PANTHER" id="PTHR13939:SF0">
    <property type="entry name" value="NMN AMIDOHYDROLASE-LIKE PROTEIN YFAY"/>
    <property type="match status" value="1"/>
</dbReference>
<dbReference type="NCBIfam" id="TIGR00177">
    <property type="entry name" value="molyb_syn"/>
    <property type="match status" value="1"/>
</dbReference>
<dbReference type="InterPro" id="IPR041424">
    <property type="entry name" value="CinA_KH"/>
</dbReference>
<dbReference type="Pfam" id="PF00994">
    <property type="entry name" value="MoCF_biosynth"/>
    <property type="match status" value="1"/>
</dbReference>
<dbReference type="InterPro" id="IPR001453">
    <property type="entry name" value="MoaB/Mog_dom"/>
</dbReference>
<dbReference type="NCBIfam" id="TIGR00199">
    <property type="entry name" value="PncC_domain"/>
    <property type="match status" value="1"/>
</dbReference>
<feature type="domain" description="MoaB/Mog" evidence="2">
    <location>
        <begin position="8"/>
        <end position="175"/>
    </location>
</feature>